<dbReference type="AlphaFoldDB" id="A0A0R3CAH8"/>
<evidence type="ECO:0000313" key="2">
    <source>
        <dbReference type="Proteomes" id="UP000051380"/>
    </source>
</evidence>
<name>A0A0R3CAH8_9BRAD</name>
<dbReference type="PANTHER" id="PTHR39166:SF1">
    <property type="entry name" value="BLL1166 PROTEIN"/>
    <property type="match status" value="1"/>
</dbReference>
<dbReference type="EMBL" id="LJYF01000029">
    <property type="protein sequence ID" value="KRP94511.1"/>
    <property type="molecule type" value="Genomic_DNA"/>
</dbReference>
<dbReference type="InterPro" id="IPR009267">
    <property type="entry name" value="NTP_transf_6"/>
</dbReference>
<sequence>MSKDEFLALALRNPVNAAILDELHRLALPDAWLVSGCLVQTVWNVLTGRPIDHGIADYDLFYFDADTSWEAEDAVIRTLHARLAHLGAKIEVRNQARVHMWYPAKHGLPYPPLRSSREGIDRFLTQNTQVGVRRASDGHEVYAPRGFDDIAALIARPNPGPNFSAANYEAKAKRWKALWPEITVIAAE</sequence>
<accession>A0A0R3CAH8</accession>
<proteinExistence type="predicted"/>
<protein>
    <recommendedName>
        <fullName evidence="3">Nucleotidyltransferase family protein</fullName>
    </recommendedName>
</protein>
<dbReference type="STRING" id="108015.GA0061099_1002806"/>
<organism evidence="1 2">
    <name type="scientific">Bradyrhizobium yuanmingense</name>
    <dbReference type="NCBI Taxonomy" id="108015"/>
    <lineage>
        <taxon>Bacteria</taxon>
        <taxon>Pseudomonadati</taxon>
        <taxon>Pseudomonadota</taxon>
        <taxon>Alphaproteobacteria</taxon>
        <taxon>Hyphomicrobiales</taxon>
        <taxon>Nitrobacteraceae</taxon>
        <taxon>Bradyrhizobium</taxon>
    </lineage>
</organism>
<evidence type="ECO:0000313" key="1">
    <source>
        <dbReference type="EMBL" id="KRP94511.1"/>
    </source>
</evidence>
<dbReference type="Proteomes" id="UP000051380">
    <property type="component" value="Unassembled WGS sequence"/>
</dbReference>
<evidence type="ECO:0008006" key="3">
    <source>
        <dbReference type="Google" id="ProtNLM"/>
    </source>
</evidence>
<gene>
    <name evidence="1" type="ORF">AOQ72_25420</name>
</gene>
<dbReference type="OrthoDB" id="9805247at2"/>
<reference evidence="1 2" key="1">
    <citation type="submission" date="2015-09" db="EMBL/GenBank/DDBJ databases">
        <title>Draft Genome Sequence of the Strain BR 3267 (Bradyrhizobium yuanmingense) recommended as inoculant for cowpea in Brazil.</title>
        <authorList>
            <person name="Simoes-Araujo J.L."/>
            <person name="Zilli J.E."/>
        </authorList>
    </citation>
    <scope>NUCLEOTIDE SEQUENCE [LARGE SCALE GENOMIC DNA]</scope>
    <source>
        <strain evidence="1 2">BR3267</strain>
    </source>
</reference>
<comment type="caution">
    <text evidence="1">The sequence shown here is derived from an EMBL/GenBank/DDBJ whole genome shotgun (WGS) entry which is preliminary data.</text>
</comment>
<dbReference type="Pfam" id="PF06042">
    <property type="entry name" value="NTP_transf_6"/>
    <property type="match status" value="1"/>
</dbReference>
<dbReference type="PANTHER" id="PTHR39166">
    <property type="entry name" value="BLL1166 PROTEIN"/>
    <property type="match status" value="1"/>
</dbReference>
<dbReference type="RefSeq" id="WP_057028424.1">
    <property type="nucleotide sequence ID" value="NZ_LJYF01000029.1"/>
</dbReference>